<name>A0A3G7UAP5_9PSED</name>
<organism evidence="1 2">
    <name type="scientific">Pseudomonas synxantha</name>
    <dbReference type="NCBI Taxonomy" id="47883"/>
    <lineage>
        <taxon>Bacteria</taxon>
        <taxon>Pseudomonadati</taxon>
        <taxon>Pseudomonadota</taxon>
        <taxon>Gammaproteobacteria</taxon>
        <taxon>Pseudomonadales</taxon>
        <taxon>Pseudomonadaceae</taxon>
        <taxon>Pseudomonas</taxon>
    </lineage>
</organism>
<sequence length="168" mass="18520">MTSFNQDHLNKLKSNAEYAYKVGAVMESTLGADSVATISFVAGAVGSALDRFQGMVLSGWRKNVNHEPTMYPNGVGFIFHMTKPDEQQAAELRVIMEKLESEYKANCEAADKAAIEAEEARILAEVTATVDAEIEKERQVRIETAAAERMARILERTPAKPATKRVTK</sequence>
<accession>A0A3G7UAP5</accession>
<evidence type="ECO:0000313" key="2">
    <source>
        <dbReference type="Proteomes" id="UP000268696"/>
    </source>
</evidence>
<dbReference type="Proteomes" id="UP000268696">
    <property type="component" value="Chromosome"/>
</dbReference>
<proteinExistence type="predicted"/>
<evidence type="ECO:0000313" key="1">
    <source>
        <dbReference type="EMBL" id="AZE56323.1"/>
    </source>
</evidence>
<reference evidence="1 2" key="1">
    <citation type="submission" date="2018-03" db="EMBL/GenBank/DDBJ databases">
        <title>Diversity of phytobeneficial traits revealed by whole-genome analysis of worldwide-isolated phenazine-producing Pseudomonas spp.</title>
        <authorList>
            <person name="Biessy A."/>
            <person name="Novinscak A."/>
            <person name="Blom J."/>
            <person name="Leger G."/>
            <person name="Thomashow L.S."/>
            <person name="Cazorla F.M."/>
            <person name="Josic D."/>
            <person name="Filion M."/>
        </authorList>
    </citation>
    <scope>NUCLEOTIDE SEQUENCE [LARGE SCALE GENOMIC DNA]</scope>
    <source>
        <strain evidence="1 2">30B</strain>
    </source>
</reference>
<dbReference type="EMBL" id="CP027754">
    <property type="protein sequence ID" value="AZE56323.1"/>
    <property type="molecule type" value="Genomic_DNA"/>
</dbReference>
<protein>
    <submittedName>
        <fullName evidence="1">Uncharacterized protein</fullName>
    </submittedName>
</protein>
<dbReference type="AlphaFoldDB" id="A0A3G7UAP5"/>
<gene>
    <name evidence="1" type="ORF">C4K03_4176</name>
</gene>
<dbReference type="RefSeq" id="WP_124378679.1">
    <property type="nucleotide sequence ID" value="NZ_CP027754.1"/>
</dbReference>